<name>A0AAD6S237_9AGAR</name>
<feature type="transmembrane region" description="Helical" evidence="1">
    <location>
        <begin position="113"/>
        <end position="134"/>
    </location>
</feature>
<protein>
    <submittedName>
        <fullName evidence="2">Uncharacterized protein</fullName>
    </submittedName>
</protein>
<dbReference type="PROSITE" id="PS51257">
    <property type="entry name" value="PROKAR_LIPOPROTEIN"/>
    <property type="match status" value="1"/>
</dbReference>
<keyword evidence="1" id="KW-0812">Transmembrane</keyword>
<keyword evidence="1" id="KW-1133">Transmembrane helix</keyword>
<gene>
    <name evidence="2" type="ORF">C8F04DRAFT_1321909</name>
</gene>
<proteinExistence type="predicted"/>
<feature type="transmembrane region" description="Helical" evidence="1">
    <location>
        <begin position="243"/>
        <end position="264"/>
    </location>
</feature>
<keyword evidence="1" id="KW-0472">Membrane</keyword>
<reference evidence="2" key="1">
    <citation type="submission" date="2023-03" db="EMBL/GenBank/DDBJ databases">
        <title>Massive genome expansion in bonnet fungi (Mycena s.s.) driven by repeated elements and novel gene families across ecological guilds.</title>
        <authorList>
            <consortium name="Lawrence Berkeley National Laboratory"/>
            <person name="Harder C.B."/>
            <person name="Miyauchi S."/>
            <person name="Viragh M."/>
            <person name="Kuo A."/>
            <person name="Thoen E."/>
            <person name="Andreopoulos B."/>
            <person name="Lu D."/>
            <person name="Skrede I."/>
            <person name="Drula E."/>
            <person name="Henrissat B."/>
            <person name="Morin E."/>
            <person name="Kohler A."/>
            <person name="Barry K."/>
            <person name="LaButti K."/>
            <person name="Morin E."/>
            <person name="Salamov A."/>
            <person name="Lipzen A."/>
            <person name="Mereny Z."/>
            <person name="Hegedus B."/>
            <person name="Baldrian P."/>
            <person name="Stursova M."/>
            <person name="Weitz H."/>
            <person name="Taylor A."/>
            <person name="Grigoriev I.V."/>
            <person name="Nagy L.G."/>
            <person name="Martin F."/>
            <person name="Kauserud H."/>
        </authorList>
    </citation>
    <scope>NUCLEOTIDE SEQUENCE</scope>
    <source>
        <strain evidence="2">CBHHK200</strain>
    </source>
</reference>
<feature type="transmembrane region" description="Helical" evidence="1">
    <location>
        <begin position="146"/>
        <end position="170"/>
    </location>
</feature>
<organism evidence="2 3">
    <name type="scientific">Mycena alexandri</name>
    <dbReference type="NCBI Taxonomy" id="1745969"/>
    <lineage>
        <taxon>Eukaryota</taxon>
        <taxon>Fungi</taxon>
        <taxon>Dikarya</taxon>
        <taxon>Basidiomycota</taxon>
        <taxon>Agaricomycotina</taxon>
        <taxon>Agaricomycetes</taxon>
        <taxon>Agaricomycetidae</taxon>
        <taxon>Agaricales</taxon>
        <taxon>Marasmiineae</taxon>
        <taxon>Mycenaceae</taxon>
        <taxon>Mycena</taxon>
    </lineage>
</organism>
<dbReference type="AlphaFoldDB" id="A0AAD6S237"/>
<dbReference type="Proteomes" id="UP001218188">
    <property type="component" value="Unassembled WGS sequence"/>
</dbReference>
<sequence length="310" mass="34171">MKYAVDSGLFDYNWFVLSTQIIAACVQLVLYGIYLVLFILAIYTLARRRAAGKNLMLGYTSVMAIFGTAQFVIFLIHTAVVARFVEVLVKQDVTSNSTPNAELAKLVSTKNSLFTAQQIIFAGNNMVTDTLLLYRCFVLWGSRRRLFVIPAILIACTFAVGCASALIVAVPSSVPYVAAALTNLLLVGLIAGRIWWIRRDARVVAGNGLRKRYNTVIEMILESGVLYLVVAVLLAVFQDGIVFNSVLLSVGVHMINIVPTLIIVRVGLRHNIQDTGQTRATNHPLLELSAHRPLKSSIPRVLDMKPSEYT</sequence>
<evidence type="ECO:0000256" key="1">
    <source>
        <dbReference type="SAM" id="Phobius"/>
    </source>
</evidence>
<evidence type="ECO:0000313" key="2">
    <source>
        <dbReference type="EMBL" id="KAJ7019424.1"/>
    </source>
</evidence>
<feature type="transmembrane region" description="Helical" evidence="1">
    <location>
        <begin position="216"/>
        <end position="237"/>
    </location>
</feature>
<feature type="transmembrane region" description="Helical" evidence="1">
    <location>
        <begin position="20"/>
        <end position="45"/>
    </location>
</feature>
<keyword evidence="3" id="KW-1185">Reference proteome</keyword>
<dbReference type="EMBL" id="JARJCM010000293">
    <property type="protein sequence ID" value="KAJ7019424.1"/>
    <property type="molecule type" value="Genomic_DNA"/>
</dbReference>
<evidence type="ECO:0000313" key="3">
    <source>
        <dbReference type="Proteomes" id="UP001218188"/>
    </source>
</evidence>
<feature type="transmembrane region" description="Helical" evidence="1">
    <location>
        <begin position="176"/>
        <end position="196"/>
    </location>
</feature>
<feature type="transmembrane region" description="Helical" evidence="1">
    <location>
        <begin position="57"/>
        <end position="80"/>
    </location>
</feature>
<comment type="caution">
    <text evidence="2">The sequence shown here is derived from an EMBL/GenBank/DDBJ whole genome shotgun (WGS) entry which is preliminary data.</text>
</comment>
<accession>A0AAD6S237</accession>